<comment type="caution">
    <text evidence="10">The sequence shown here is derived from an EMBL/GenBank/DDBJ whole genome shotgun (WGS) entry which is preliminary data.</text>
</comment>
<protein>
    <recommendedName>
        <fullName evidence="3">peptide-methionine (R)-S-oxide reductase</fullName>
        <ecNumber evidence="3">1.8.4.12</ecNumber>
    </recommendedName>
</protein>
<dbReference type="Pfam" id="PF01641">
    <property type="entry name" value="SelR"/>
    <property type="match status" value="1"/>
</dbReference>
<evidence type="ECO:0000256" key="4">
    <source>
        <dbReference type="ARBA" id="ARBA00022723"/>
    </source>
</evidence>
<dbReference type="PROSITE" id="PS51790">
    <property type="entry name" value="MSRB"/>
    <property type="match status" value="1"/>
</dbReference>
<name>A0A329BQV4_9BURK</name>
<evidence type="ECO:0000256" key="1">
    <source>
        <dbReference type="ARBA" id="ARBA00001947"/>
    </source>
</evidence>
<dbReference type="InterPro" id="IPR011057">
    <property type="entry name" value="Mss4-like_sf"/>
</dbReference>
<evidence type="ECO:0000256" key="2">
    <source>
        <dbReference type="ARBA" id="ARBA00007174"/>
    </source>
</evidence>
<dbReference type="GO" id="GO:0033743">
    <property type="term" value="F:peptide-methionine (R)-S-oxide reductase activity"/>
    <property type="evidence" value="ECO:0007669"/>
    <property type="project" value="UniProtKB-EC"/>
</dbReference>
<dbReference type="Gene3D" id="2.170.150.20">
    <property type="entry name" value="Peptide methionine sulfoxide reductase"/>
    <property type="match status" value="1"/>
</dbReference>
<dbReference type="GO" id="GO:0005737">
    <property type="term" value="C:cytoplasm"/>
    <property type="evidence" value="ECO:0007669"/>
    <property type="project" value="TreeGrafter"/>
</dbReference>
<dbReference type="GO" id="GO:0030091">
    <property type="term" value="P:protein repair"/>
    <property type="evidence" value="ECO:0007669"/>
    <property type="project" value="InterPro"/>
</dbReference>
<proteinExistence type="inferred from homology"/>
<dbReference type="InterPro" id="IPR002579">
    <property type="entry name" value="Met_Sox_Rdtase_MsrB_dom"/>
</dbReference>
<evidence type="ECO:0000313" key="10">
    <source>
        <dbReference type="EMBL" id="RAS21364.1"/>
    </source>
</evidence>
<evidence type="ECO:0000256" key="8">
    <source>
        <dbReference type="SAM" id="MobiDB-lite"/>
    </source>
</evidence>
<keyword evidence="5" id="KW-0862">Zinc</keyword>
<feature type="compositionally biased region" description="Polar residues" evidence="8">
    <location>
        <begin position="1"/>
        <end position="10"/>
    </location>
</feature>
<gene>
    <name evidence="10" type="ORF">BX591_12952</name>
</gene>
<evidence type="ECO:0000256" key="5">
    <source>
        <dbReference type="ARBA" id="ARBA00022833"/>
    </source>
</evidence>
<evidence type="ECO:0000256" key="3">
    <source>
        <dbReference type="ARBA" id="ARBA00012499"/>
    </source>
</evidence>
<keyword evidence="4" id="KW-0479">Metal-binding</keyword>
<feature type="domain" description="MsrB" evidence="9">
    <location>
        <begin position="81"/>
        <end position="202"/>
    </location>
</feature>
<evidence type="ECO:0000256" key="6">
    <source>
        <dbReference type="ARBA" id="ARBA00023002"/>
    </source>
</evidence>
<dbReference type="FunFam" id="2.170.150.20:FF:000001">
    <property type="entry name" value="Peptide methionine sulfoxide reductase MsrB"/>
    <property type="match status" value="1"/>
</dbReference>
<dbReference type="GO" id="GO:0006979">
    <property type="term" value="P:response to oxidative stress"/>
    <property type="evidence" value="ECO:0007669"/>
    <property type="project" value="InterPro"/>
</dbReference>
<dbReference type="Proteomes" id="UP000248918">
    <property type="component" value="Unassembled WGS sequence"/>
</dbReference>
<feature type="region of interest" description="Disordered" evidence="8">
    <location>
        <begin position="1"/>
        <end position="24"/>
    </location>
</feature>
<sequence>MLSSNPISHDQASRPLADGATRARTGERHGLSGAIIMTCNRRTFFRFIGAASLAGGAASMWNVTRAADSGAAAAYEVSHSDAEWHKMLSDAQYRILREAGTERPFSSPLNDEHHAGTFGCAGCKLPLFSSKTKFDSGTGWPSFYQPLDRAVITHTDKSFGMTRDEVLCRRCGSHLGHVFDDGPKPTGLRYCMNGLALTFTPASSGAS</sequence>
<keyword evidence="6" id="KW-0560">Oxidoreductase</keyword>
<comment type="catalytic activity">
    <reaction evidence="7">
        <text>L-methionyl-[protein] + [thioredoxin]-disulfide + H2O = L-methionyl-(R)-S-oxide-[protein] + [thioredoxin]-dithiol</text>
        <dbReference type="Rhea" id="RHEA:24164"/>
        <dbReference type="Rhea" id="RHEA-COMP:10698"/>
        <dbReference type="Rhea" id="RHEA-COMP:10700"/>
        <dbReference type="Rhea" id="RHEA-COMP:12313"/>
        <dbReference type="Rhea" id="RHEA-COMP:12314"/>
        <dbReference type="ChEBI" id="CHEBI:15377"/>
        <dbReference type="ChEBI" id="CHEBI:16044"/>
        <dbReference type="ChEBI" id="CHEBI:29950"/>
        <dbReference type="ChEBI" id="CHEBI:45764"/>
        <dbReference type="ChEBI" id="CHEBI:50058"/>
        <dbReference type="EC" id="1.8.4.12"/>
    </reaction>
</comment>
<accession>A0A329BQV4</accession>
<comment type="similarity">
    <text evidence="2">Belongs to the MsrB Met sulfoxide reductase family.</text>
</comment>
<dbReference type="EMBL" id="QLTK01000029">
    <property type="protein sequence ID" value="RAS21364.1"/>
    <property type="molecule type" value="Genomic_DNA"/>
</dbReference>
<dbReference type="PANTHER" id="PTHR10173:SF57">
    <property type="entry name" value="PEPTIDE-METHIONINE (R)-S-OXIDE REDUCTASE"/>
    <property type="match status" value="1"/>
</dbReference>
<dbReference type="EC" id="1.8.4.12" evidence="3"/>
<dbReference type="AlphaFoldDB" id="A0A329BQV4"/>
<dbReference type="NCBIfam" id="TIGR00357">
    <property type="entry name" value="peptide-methionine (R)-S-oxide reductase MsrB"/>
    <property type="match status" value="1"/>
</dbReference>
<evidence type="ECO:0000256" key="7">
    <source>
        <dbReference type="ARBA" id="ARBA00048488"/>
    </source>
</evidence>
<dbReference type="GO" id="GO:0046872">
    <property type="term" value="F:metal ion binding"/>
    <property type="evidence" value="ECO:0007669"/>
    <property type="project" value="UniProtKB-KW"/>
</dbReference>
<comment type="cofactor">
    <cofactor evidence="1">
        <name>Zn(2+)</name>
        <dbReference type="ChEBI" id="CHEBI:29105"/>
    </cofactor>
</comment>
<dbReference type="PANTHER" id="PTHR10173">
    <property type="entry name" value="METHIONINE SULFOXIDE REDUCTASE"/>
    <property type="match status" value="1"/>
</dbReference>
<dbReference type="InterPro" id="IPR028427">
    <property type="entry name" value="Met_Sox_Rdtase_MsrB"/>
</dbReference>
<reference evidence="10 11" key="1">
    <citation type="submission" date="2018-06" db="EMBL/GenBank/DDBJ databases">
        <title>Genomic Encyclopedia of Type Strains, Phase III (KMG-III): the genomes of soil and plant-associated and newly described type strains.</title>
        <authorList>
            <person name="Whitman W."/>
        </authorList>
    </citation>
    <scope>NUCLEOTIDE SEQUENCE [LARGE SCALE GENOMIC DNA]</scope>
    <source>
        <strain evidence="10 11">LMG 23644</strain>
    </source>
</reference>
<organism evidence="10 11">
    <name type="scientific">Paraburkholderia bryophila</name>
    <dbReference type="NCBI Taxonomy" id="420952"/>
    <lineage>
        <taxon>Bacteria</taxon>
        <taxon>Pseudomonadati</taxon>
        <taxon>Pseudomonadota</taxon>
        <taxon>Betaproteobacteria</taxon>
        <taxon>Burkholderiales</taxon>
        <taxon>Burkholderiaceae</taxon>
        <taxon>Paraburkholderia</taxon>
    </lineage>
</organism>
<evidence type="ECO:0000259" key="9">
    <source>
        <dbReference type="PROSITE" id="PS51790"/>
    </source>
</evidence>
<dbReference type="SUPFAM" id="SSF51316">
    <property type="entry name" value="Mss4-like"/>
    <property type="match status" value="1"/>
</dbReference>
<evidence type="ECO:0000313" key="11">
    <source>
        <dbReference type="Proteomes" id="UP000248918"/>
    </source>
</evidence>